<dbReference type="GO" id="GO:0005886">
    <property type="term" value="C:plasma membrane"/>
    <property type="evidence" value="ECO:0007669"/>
    <property type="project" value="TreeGrafter"/>
</dbReference>
<comment type="caution">
    <text evidence="19">The sequence shown here is derived from an EMBL/GenBank/DDBJ whole genome shotgun (WGS) entry which is preliminary data.</text>
</comment>
<dbReference type="InterPro" id="IPR008250">
    <property type="entry name" value="ATPase_P-typ_transduc_dom_A_sf"/>
</dbReference>
<dbReference type="Gene3D" id="2.70.150.10">
    <property type="entry name" value="Calcium-transporting ATPase, cytoplasmic transduction domain A"/>
    <property type="match status" value="1"/>
</dbReference>
<feature type="transmembrane region" description="Helical" evidence="15">
    <location>
        <begin position="1242"/>
        <end position="1264"/>
    </location>
</feature>
<feature type="compositionally biased region" description="Basic and acidic residues" evidence="16">
    <location>
        <begin position="149"/>
        <end position="160"/>
    </location>
</feature>
<evidence type="ECO:0000313" key="19">
    <source>
        <dbReference type="EMBL" id="PAV85770.1"/>
    </source>
</evidence>
<feature type="binding site" evidence="13">
    <location>
        <position position="545"/>
    </location>
    <ligand>
        <name>ATP</name>
        <dbReference type="ChEBI" id="CHEBI:30616"/>
    </ligand>
</feature>
<keyword evidence="10 15" id="KW-0472">Membrane</keyword>
<feature type="binding site" evidence="13">
    <location>
        <position position="687"/>
    </location>
    <ligand>
        <name>ATP</name>
        <dbReference type="ChEBI" id="CHEBI:30616"/>
    </ligand>
</feature>
<feature type="transmembrane region" description="Helical" evidence="15">
    <location>
        <begin position="1164"/>
        <end position="1185"/>
    </location>
</feature>
<feature type="region of interest" description="Disordered" evidence="16">
    <location>
        <begin position="1"/>
        <end position="160"/>
    </location>
</feature>
<feature type="binding site" evidence="13">
    <location>
        <position position="745"/>
    </location>
    <ligand>
        <name>ATP</name>
        <dbReference type="ChEBI" id="CHEBI:30616"/>
    </ligand>
</feature>
<dbReference type="Gene3D" id="3.40.50.1000">
    <property type="entry name" value="HAD superfamily/HAD-like"/>
    <property type="match status" value="1"/>
</dbReference>
<evidence type="ECO:0000256" key="15">
    <source>
        <dbReference type="RuleBase" id="RU362033"/>
    </source>
</evidence>
<feature type="binding site" evidence="14">
    <location>
        <position position="544"/>
    </location>
    <ligand>
        <name>Mg(2+)</name>
        <dbReference type="ChEBI" id="CHEBI:18420"/>
    </ligand>
</feature>
<evidence type="ECO:0000256" key="3">
    <source>
        <dbReference type="ARBA" id="ARBA00022692"/>
    </source>
</evidence>
<feature type="active site" description="4-aspartylphosphate intermediate" evidence="12">
    <location>
        <position position="544"/>
    </location>
</feature>
<feature type="transmembrane region" description="Helical" evidence="15">
    <location>
        <begin position="1049"/>
        <end position="1071"/>
    </location>
</feature>
<evidence type="ECO:0000256" key="5">
    <source>
        <dbReference type="ARBA" id="ARBA00022741"/>
    </source>
</evidence>
<feature type="binding site" evidence="13">
    <location>
        <position position="546"/>
    </location>
    <ligand>
        <name>ATP</name>
        <dbReference type="ChEBI" id="CHEBI:30616"/>
    </ligand>
</feature>
<dbReference type="FunFam" id="3.40.50.1000:FF:000001">
    <property type="entry name" value="Phospholipid-transporting ATPase IC"/>
    <property type="match status" value="1"/>
</dbReference>
<feature type="binding site" evidence="13">
    <location>
        <position position="710"/>
    </location>
    <ligand>
        <name>ATP</name>
        <dbReference type="ChEBI" id="CHEBI:30616"/>
    </ligand>
</feature>
<feature type="transmembrane region" description="Helical" evidence="15">
    <location>
        <begin position="414"/>
        <end position="442"/>
    </location>
</feature>
<keyword evidence="5 13" id="KW-0547">Nucleotide-binding</keyword>
<protein>
    <recommendedName>
        <fullName evidence="15">Phospholipid-transporting ATPase</fullName>
        <ecNumber evidence="15">7.6.2.1</ecNumber>
    </recommendedName>
</protein>
<feature type="transmembrane region" description="Helical" evidence="15">
    <location>
        <begin position="1077"/>
        <end position="1098"/>
    </location>
</feature>
<keyword evidence="3 15" id="KW-0812">Transmembrane</keyword>
<keyword evidence="6 13" id="KW-0067">ATP-binding</keyword>
<dbReference type="Proteomes" id="UP000218231">
    <property type="component" value="Unassembled WGS sequence"/>
</dbReference>
<dbReference type="EC" id="7.6.2.1" evidence="15"/>
<accession>A0A2A2LI14</accession>
<keyword evidence="9 15" id="KW-1133">Transmembrane helix</keyword>
<keyword evidence="7 14" id="KW-0460">Magnesium</keyword>
<feature type="compositionally biased region" description="Basic residues" evidence="16">
    <location>
        <begin position="7"/>
        <end position="30"/>
    </location>
</feature>
<evidence type="ECO:0000256" key="12">
    <source>
        <dbReference type="PIRSR" id="PIRSR606539-1"/>
    </source>
</evidence>
<dbReference type="SFLD" id="SFLDF00027">
    <property type="entry name" value="p-type_atpase"/>
    <property type="match status" value="1"/>
</dbReference>
<feature type="transmembrane region" description="Helical" evidence="15">
    <location>
        <begin position="1119"/>
        <end position="1144"/>
    </location>
</feature>
<dbReference type="GO" id="GO:0007030">
    <property type="term" value="P:Golgi organization"/>
    <property type="evidence" value="ECO:0007669"/>
    <property type="project" value="TreeGrafter"/>
</dbReference>
<dbReference type="GO" id="GO:0005802">
    <property type="term" value="C:trans-Golgi network"/>
    <property type="evidence" value="ECO:0007669"/>
    <property type="project" value="TreeGrafter"/>
</dbReference>
<dbReference type="InterPro" id="IPR032631">
    <property type="entry name" value="P-type_ATPase_N"/>
</dbReference>
<evidence type="ECO:0000256" key="11">
    <source>
        <dbReference type="ARBA" id="ARBA00034036"/>
    </source>
</evidence>
<dbReference type="NCBIfam" id="TIGR01494">
    <property type="entry name" value="ATPase_P-type"/>
    <property type="match status" value="1"/>
</dbReference>
<dbReference type="InterPro" id="IPR023299">
    <property type="entry name" value="ATPase_P-typ_cyto_dom_N"/>
</dbReference>
<evidence type="ECO:0000259" key="17">
    <source>
        <dbReference type="Pfam" id="PF16209"/>
    </source>
</evidence>
<feature type="compositionally biased region" description="Polar residues" evidence="16">
    <location>
        <begin position="125"/>
        <end position="147"/>
    </location>
</feature>
<proteinExistence type="inferred from homology"/>
<evidence type="ECO:0000259" key="18">
    <source>
        <dbReference type="Pfam" id="PF16212"/>
    </source>
</evidence>
<feature type="binding site" evidence="13">
    <location>
        <position position="962"/>
    </location>
    <ligand>
        <name>ATP</name>
        <dbReference type="ChEBI" id="CHEBI:30616"/>
    </ligand>
</feature>
<dbReference type="SUPFAM" id="SSF81653">
    <property type="entry name" value="Calcium ATPase, transduction domain A"/>
    <property type="match status" value="1"/>
</dbReference>
<evidence type="ECO:0000313" key="20">
    <source>
        <dbReference type="Proteomes" id="UP000218231"/>
    </source>
</evidence>
<dbReference type="PROSITE" id="PS00154">
    <property type="entry name" value="ATPASE_E1_E2"/>
    <property type="match status" value="1"/>
</dbReference>
<dbReference type="InterPro" id="IPR006539">
    <property type="entry name" value="P-type_ATPase_IV"/>
</dbReference>
<dbReference type="Pfam" id="PF16209">
    <property type="entry name" value="PhoLip_ATPase_N"/>
    <property type="match status" value="1"/>
</dbReference>
<dbReference type="InterPro" id="IPR023298">
    <property type="entry name" value="ATPase_P-typ_TM_dom_sf"/>
</dbReference>
<dbReference type="SUPFAM" id="SSF81660">
    <property type="entry name" value="Metal cation-transporting ATPase, ATP-binding domain N"/>
    <property type="match status" value="1"/>
</dbReference>
<dbReference type="NCBIfam" id="TIGR01652">
    <property type="entry name" value="ATPase-Plipid"/>
    <property type="match status" value="1"/>
</dbReference>
<evidence type="ECO:0000256" key="9">
    <source>
        <dbReference type="ARBA" id="ARBA00022989"/>
    </source>
</evidence>
<dbReference type="InterPro" id="IPR044492">
    <property type="entry name" value="P_typ_ATPase_HD_dom"/>
</dbReference>
<dbReference type="Pfam" id="PF16212">
    <property type="entry name" value="PhoLip_ATPase_C"/>
    <property type="match status" value="1"/>
</dbReference>
<feature type="transmembrane region" description="Helical" evidence="15">
    <location>
        <begin position="1197"/>
        <end position="1222"/>
    </location>
</feature>
<dbReference type="Gene3D" id="3.40.1110.10">
    <property type="entry name" value="Calcium-transporting ATPase, cytoplasmic domain N"/>
    <property type="match status" value="1"/>
</dbReference>
<gene>
    <name evidence="19" type="ORF">WR25_25080</name>
</gene>
<dbReference type="GO" id="GO:0005524">
    <property type="term" value="F:ATP binding"/>
    <property type="evidence" value="ECO:0007669"/>
    <property type="project" value="UniProtKB-UniRule"/>
</dbReference>
<feature type="compositionally biased region" description="Basic and acidic residues" evidence="16">
    <location>
        <begin position="101"/>
        <end position="119"/>
    </location>
</feature>
<dbReference type="GO" id="GO:0140326">
    <property type="term" value="F:ATPase-coupled intramembrane lipid transporter activity"/>
    <property type="evidence" value="ECO:0007669"/>
    <property type="project" value="UniProtKB-EC"/>
</dbReference>
<evidence type="ECO:0000256" key="6">
    <source>
        <dbReference type="ARBA" id="ARBA00022840"/>
    </source>
</evidence>
<dbReference type="SUPFAM" id="SSF81665">
    <property type="entry name" value="Calcium ATPase, transmembrane domain M"/>
    <property type="match status" value="1"/>
</dbReference>
<feature type="compositionally biased region" description="Basic residues" evidence="16">
    <location>
        <begin position="50"/>
        <end position="65"/>
    </location>
</feature>
<feature type="transmembrane region" description="Helical" evidence="15">
    <location>
        <begin position="194"/>
        <end position="211"/>
    </location>
</feature>
<evidence type="ECO:0000256" key="16">
    <source>
        <dbReference type="SAM" id="MobiDB-lite"/>
    </source>
</evidence>
<feature type="binding site" evidence="13">
    <location>
        <position position="826"/>
    </location>
    <ligand>
        <name>ATP</name>
        <dbReference type="ChEBI" id="CHEBI:30616"/>
    </ligand>
</feature>
<dbReference type="GO" id="GO:0000287">
    <property type="term" value="F:magnesium ion binding"/>
    <property type="evidence" value="ECO:0007669"/>
    <property type="project" value="UniProtKB-UniRule"/>
</dbReference>
<dbReference type="InterPro" id="IPR018303">
    <property type="entry name" value="ATPase_P-typ_P_site"/>
</dbReference>
<feature type="transmembrane region" description="Helical" evidence="15">
    <location>
        <begin position="469"/>
        <end position="494"/>
    </location>
</feature>
<dbReference type="GO" id="GO:0016887">
    <property type="term" value="F:ATP hydrolysis activity"/>
    <property type="evidence" value="ECO:0007669"/>
    <property type="project" value="InterPro"/>
</dbReference>
<feature type="domain" description="P-type ATPase C-terminal" evidence="18">
    <location>
        <begin position="1014"/>
        <end position="1264"/>
    </location>
</feature>
<feature type="binding site" evidence="14">
    <location>
        <position position="546"/>
    </location>
    <ligand>
        <name>Mg(2+)</name>
        <dbReference type="ChEBI" id="CHEBI:18420"/>
    </ligand>
</feature>
<feature type="compositionally biased region" description="Low complexity" evidence="16">
    <location>
        <begin position="68"/>
        <end position="86"/>
    </location>
</feature>
<dbReference type="SUPFAM" id="SSF56784">
    <property type="entry name" value="HAD-like"/>
    <property type="match status" value="1"/>
</dbReference>
<dbReference type="InterPro" id="IPR032630">
    <property type="entry name" value="P_typ_ATPase_c"/>
</dbReference>
<comment type="cofactor">
    <cofactor evidence="14">
        <name>Mg(2+)</name>
        <dbReference type="ChEBI" id="CHEBI:18420"/>
    </cofactor>
</comment>
<feature type="transmembrane region" description="Helical" evidence="15">
    <location>
        <begin position="217"/>
        <end position="235"/>
    </location>
</feature>
<feature type="binding site" evidence="13">
    <location>
        <position position="544"/>
    </location>
    <ligand>
        <name>ATP</name>
        <dbReference type="ChEBI" id="CHEBI:30616"/>
    </ligand>
</feature>
<dbReference type="Pfam" id="PF13246">
    <property type="entry name" value="Cation_ATPase"/>
    <property type="match status" value="1"/>
</dbReference>
<dbReference type="SFLD" id="SFLDG00002">
    <property type="entry name" value="C1.7:_P-type_atpase_like"/>
    <property type="match status" value="1"/>
</dbReference>
<keyword evidence="4 14" id="KW-0479">Metal-binding</keyword>
<reference evidence="19 20" key="1">
    <citation type="journal article" date="2017" name="Curr. Biol.">
        <title>Genome architecture and evolution of a unichromosomal asexual nematode.</title>
        <authorList>
            <person name="Fradin H."/>
            <person name="Zegar C."/>
            <person name="Gutwein M."/>
            <person name="Lucas J."/>
            <person name="Kovtun M."/>
            <person name="Corcoran D."/>
            <person name="Baugh L.R."/>
            <person name="Kiontke K."/>
            <person name="Gunsalus K."/>
            <person name="Fitch D.H."/>
            <person name="Piano F."/>
        </authorList>
    </citation>
    <scope>NUCLEOTIDE SEQUENCE [LARGE SCALE GENOMIC DNA]</scope>
    <source>
        <strain evidence="19">PF1309</strain>
    </source>
</reference>
<keyword evidence="8 15" id="KW-1278">Translocase</keyword>
<evidence type="ECO:0000256" key="4">
    <source>
        <dbReference type="ARBA" id="ARBA00022723"/>
    </source>
</evidence>
<evidence type="ECO:0000256" key="13">
    <source>
        <dbReference type="PIRSR" id="PIRSR606539-2"/>
    </source>
</evidence>
<dbReference type="InterPro" id="IPR023214">
    <property type="entry name" value="HAD_sf"/>
</dbReference>
<evidence type="ECO:0000256" key="10">
    <source>
        <dbReference type="ARBA" id="ARBA00023136"/>
    </source>
</evidence>
<evidence type="ECO:0000256" key="8">
    <source>
        <dbReference type="ARBA" id="ARBA00022967"/>
    </source>
</evidence>
<feature type="binding site" evidence="13">
    <location>
        <position position="992"/>
    </location>
    <ligand>
        <name>ATP</name>
        <dbReference type="ChEBI" id="CHEBI:30616"/>
    </ligand>
</feature>
<comment type="catalytic activity">
    <reaction evidence="11 15">
        <text>ATP + H2O + phospholipidSide 1 = ADP + phosphate + phospholipidSide 2.</text>
        <dbReference type="EC" id="7.6.2.1"/>
    </reaction>
</comment>
<feature type="binding site" evidence="13">
    <location>
        <position position="827"/>
    </location>
    <ligand>
        <name>ATP</name>
        <dbReference type="ChEBI" id="CHEBI:30616"/>
    </ligand>
</feature>
<feature type="compositionally biased region" description="Polar residues" evidence="16">
    <location>
        <begin position="1369"/>
        <end position="1378"/>
    </location>
</feature>
<evidence type="ECO:0000256" key="2">
    <source>
        <dbReference type="ARBA" id="ARBA00008109"/>
    </source>
</evidence>
<comment type="similarity">
    <text evidence="2 15">Belongs to the cation transport ATPase (P-type) (TC 3.A.3) family. Type IV subfamily.</text>
</comment>
<comment type="subcellular location">
    <subcellularLocation>
        <location evidence="1 15">Membrane</location>
        <topology evidence="1 15">Multi-pass membrane protein</topology>
    </subcellularLocation>
</comment>
<dbReference type="SFLD" id="SFLDS00003">
    <property type="entry name" value="Haloacid_Dehalogenase"/>
    <property type="match status" value="1"/>
</dbReference>
<feature type="binding site" evidence="13">
    <location>
        <position position="825"/>
    </location>
    <ligand>
        <name>ATP</name>
        <dbReference type="ChEBI" id="CHEBI:30616"/>
    </ligand>
</feature>
<dbReference type="GO" id="GO:0045332">
    <property type="term" value="P:phospholipid translocation"/>
    <property type="evidence" value="ECO:0007669"/>
    <property type="project" value="TreeGrafter"/>
</dbReference>
<dbReference type="STRING" id="2018661.A0A2A2LI14"/>
<dbReference type="FunFam" id="3.40.1110.10:FF:000188">
    <property type="entry name" value="Phospholipid-transporting ATPase"/>
    <property type="match status" value="1"/>
</dbReference>
<feature type="compositionally biased region" description="Basic and acidic residues" evidence="16">
    <location>
        <begin position="37"/>
        <end position="49"/>
    </location>
</feature>
<dbReference type="EMBL" id="LIAE01006736">
    <property type="protein sequence ID" value="PAV85770.1"/>
    <property type="molecule type" value="Genomic_DNA"/>
</dbReference>
<dbReference type="OrthoDB" id="377733at2759"/>
<feature type="region of interest" description="Disordered" evidence="16">
    <location>
        <begin position="1340"/>
        <end position="1378"/>
    </location>
</feature>
<organism evidence="19 20">
    <name type="scientific">Diploscapter pachys</name>
    <dbReference type="NCBI Taxonomy" id="2018661"/>
    <lineage>
        <taxon>Eukaryota</taxon>
        <taxon>Metazoa</taxon>
        <taxon>Ecdysozoa</taxon>
        <taxon>Nematoda</taxon>
        <taxon>Chromadorea</taxon>
        <taxon>Rhabditida</taxon>
        <taxon>Rhabditina</taxon>
        <taxon>Rhabditomorpha</taxon>
        <taxon>Rhabditoidea</taxon>
        <taxon>Rhabditidae</taxon>
        <taxon>Diploscapter</taxon>
    </lineage>
</organism>
<feature type="domain" description="P-type ATPase N-terminal" evidence="17">
    <location>
        <begin position="158"/>
        <end position="222"/>
    </location>
</feature>
<dbReference type="CDD" id="cd02073">
    <property type="entry name" value="P-type_ATPase_APLT_Dnf-like"/>
    <property type="match status" value="1"/>
</dbReference>
<dbReference type="InterPro" id="IPR001757">
    <property type="entry name" value="P_typ_ATPase"/>
</dbReference>
<dbReference type="PANTHER" id="PTHR24092">
    <property type="entry name" value="PROBABLE PHOSPHOLIPID-TRANSPORTING ATPASE"/>
    <property type="match status" value="1"/>
</dbReference>
<feature type="binding site" evidence="13">
    <location>
        <position position="991"/>
    </location>
    <ligand>
        <name>ATP</name>
        <dbReference type="ChEBI" id="CHEBI:30616"/>
    </ligand>
</feature>
<evidence type="ECO:0000256" key="7">
    <source>
        <dbReference type="ARBA" id="ARBA00022842"/>
    </source>
</evidence>
<evidence type="ECO:0000256" key="1">
    <source>
        <dbReference type="ARBA" id="ARBA00004141"/>
    </source>
</evidence>
<keyword evidence="20" id="KW-1185">Reference proteome</keyword>
<feature type="binding site" evidence="14">
    <location>
        <position position="992"/>
    </location>
    <ligand>
        <name>Mg(2+)</name>
        <dbReference type="ChEBI" id="CHEBI:18420"/>
    </ligand>
</feature>
<feature type="binding site" evidence="13">
    <location>
        <position position="646"/>
    </location>
    <ligand>
        <name>ATP</name>
        <dbReference type="ChEBI" id="CHEBI:30616"/>
    </ligand>
</feature>
<dbReference type="InterPro" id="IPR036412">
    <property type="entry name" value="HAD-like_sf"/>
</dbReference>
<evidence type="ECO:0000256" key="14">
    <source>
        <dbReference type="PIRSR" id="PIRSR606539-3"/>
    </source>
</evidence>
<name>A0A2A2LI14_9BILA</name>
<dbReference type="PANTHER" id="PTHR24092:SF190">
    <property type="entry name" value="PHOSPHOLIPID-TRANSPORTING ATPASE"/>
    <property type="match status" value="1"/>
</dbReference>
<sequence>MVSSKEKVRRKKNASGSRKSSKKRNGKKTKSSLTKAKGRDAKIKPGKGKDKLRKKSNAKKKKRKTTKLDNSTLNFDSTSSSNNSKASSKKSTDSKNSTTRTRKDGSKSRRKEKSVEKPANKRVKNSTLKEVSDSNGQPYKPKNSNLAGKSKETERRLRANDREYNSQFKYADNYIKTSKYNLVTFIPVNLFEQFSRIANFYFLCLLILQLIPIISSIAWYSTALPLIIVLAFSAIKDGYDDVQRHVSDRKVNGRKSYVVKGGHLKEEEWSNVRVGDTIRMVSNQFVAADLLLISTSEPHGICYIETMELDGETNLKTRGALVDTAEMGDDLDAISNFNGEVACEPPNNKLDKFQGKLQWQGKELPITNENILLRGCILKNTRWCYGVVIFAGKDTKLMMNSGKTKLKRTSLDRFLNILILGIVLFLVAMCLICTILCGVWEWTTGRDFTIYLPWDSAIPNAQNRGSEQVAFISFLSFFSYVILLNTLVPISLYVSVEIIRLIHSLWINYDEKMCYSDGEKVVPAKAHTTTLNEELGQVQYIFSDKTGTLTRNIMAFNKATINGVSYGDVADAFGNPIDPAMARPIDFMWNQHFEPNFKFYDQKLLDTTRNGVFEVNEFWRLLSLCHTVMPERDKGQLVYQAQSPDEAALTSAARNFGYVFRARTPQSITIDAMGKEEVYELLCILDFNNDRKRMSVVTRNSEGKIRLYCKGADTMVMQRLNPSTSRLLIDATNTHLADFANIGLRTLCLAYRDIDQPFFEQWIKKQHEAAVSLDDREKKLDQVYEEMEKDMILLGATAIEDKLQEGVPDTIAHLAEANIKIWVLTGDKTETAINIAYSCRLLTDEMKEIVVIDGKTEEEVEVQLKHTKTTFERILDVPAATSPISSPPRVEIETIHDDDFNPHSYEHNLVNPTVVEEMERIPEGDGVSLVINGESLGYALTPRLEKTFLDVATMCMAVICCRVTPLQKALVVDLVKRNKKAVTLSIGDGANDVSMIKTAHIGVGISGQEGMQAVLASDYSIGQFKYLERLLLVHGRWSYIRMSKFLRYFFYKNFTLTLTMFWYSFFCGYSAMTVFDAIMIACYNLFFTALPVLAMGIFDQDVDDRYSMRYPKLYLPGQFNLFFNMRIFIYSVLHGMFSSLVIFFVPYGALYLATDYNGKDLNDYATLAYTTFTALIVVVSGQIAFDTLYWTGISAFVIIGSVIFYFSLVFILFEAIPTSWLAGTSSFVSYGIAFKTMATPHFWFSILLVSVVLLLPVLMNRFFWFDTHPSFADRLRCRRKLGKTAQHPRDEKKAIFARTATTRRTGARRSLRSGYAFSHSQGFGDLIVKGKLFKNVEQIRNKSTGRVHPSPSSGLPPISESPAMISPVPTASQDTPSSSGIPVMTLPVDNNHHNLVVNDDRWNHR</sequence>
<feature type="binding site" evidence="13">
    <location>
        <position position="968"/>
    </location>
    <ligand>
        <name>ATP</name>
        <dbReference type="ChEBI" id="CHEBI:30616"/>
    </ligand>
</feature>
<feature type="binding site" evidence="14">
    <location>
        <position position="988"/>
    </location>
    <ligand>
        <name>Mg(2+)</name>
        <dbReference type="ChEBI" id="CHEBI:18420"/>
    </ligand>
</feature>